<keyword evidence="5" id="KW-1185">Reference proteome</keyword>
<protein>
    <submittedName>
        <fullName evidence="4">Hydrolase, putative</fullName>
    </submittedName>
</protein>
<gene>
    <name evidence="4" type="ordered locus">B5T_02066</name>
</gene>
<dbReference type="PANTHER" id="PTHR43798">
    <property type="entry name" value="MONOACYLGLYCEROL LIPASE"/>
    <property type="match status" value="1"/>
</dbReference>
<evidence type="ECO:0000313" key="5">
    <source>
        <dbReference type="Proteomes" id="UP000006286"/>
    </source>
</evidence>
<feature type="domain" description="AB hydrolase-1" evidence="3">
    <location>
        <begin position="60"/>
        <end position="310"/>
    </location>
</feature>
<feature type="compositionally biased region" description="Polar residues" evidence="2">
    <location>
        <begin position="1"/>
        <end position="16"/>
    </location>
</feature>
<accession>K0CD38</accession>
<dbReference type="InterPro" id="IPR050266">
    <property type="entry name" value="AB_hydrolase_sf"/>
</dbReference>
<dbReference type="Proteomes" id="UP000006286">
    <property type="component" value="Chromosome"/>
</dbReference>
<evidence type="ECO:0000256" key="2">
    <source>
        <dbReference type="SAM" id="MobiDB-lite"/>
    </source>
</evidence>
<dbReference type="PANTHER" id="PTHR43798:SF31">
    <property type="entry name" value="AB HYDROLASE SUPERFAMILY PROTEIN YCLE"/>
    <property type="match status" value="1"/>
</dbReference>
<evidence type="ECO:0000259" key="3">
    <source>
        <dbReference type="Pfam" id="PF12697"/>
    </source>
</evidence>
<sequence>MHQSTTKCCSTTSENMSLAYPNPTETRDVIERDGFTAPDGRQIALWRWPGSRERPTLHWAHATGFHSQVYRSLLDELADDCNVLAWDMRGHGASAEAADIKTFRGWETYYEDLVAWLESLDEPVWLAGHSIGATTSIMAAARRPDKVRGLILAEPVIMDPWQGWRLWSAKLLRQSQRFSLAAGAARRRRVFDSRAAALENFRGRGGFRTWPEAWLENYVEHGLVAHDDRFRLACTPEWESTTFAHTEHNPWPAVRRLRCPMVVLAAERASTFSPRARRRLHALLPSAELNVLSGTTHFLPMERPEVVRDAVRQAMHGDTRG</sequence>
<feature type="region of interest" description="Disordered" evidence="2">
    <location>
        <begin position="1"/>
        <end position="21"/>
    </location>
</feature>
<dbReference type="AlphaFoldDB" id="K0CD38"/>
<dbReference type="Gene3D" id="3.40.50.1820">
    <property type="entry name" value="alpha/beta hydrolase"/>
    <property type="match status" value="1"/>
</dbReference>
<dbReference type="SUPFAM" id="SSF53474">
    <property type="entry name" value="alpha/beta-Hydrolases"/>
    <property type="match status" value="1"/>
</dbReference>
<dbReference type="EMBL" id="CP003466">
    <property type="protein sequence ID" value="AFT70340.1"/>
    <property type="molecule type" value="Genomic_DNA"/>
</dbReference>
<organism evidence="4 5">
    <name type="scientific">Alcanivorax dieselolei (strain DSM 16502 / CGMCC 1.3690 / MCCC 1A00001 / B-5)</name>
    <name type="common">Alloalcanivorax dieselolei</name>
    <dbReference type="NCBI Taxonomy" id="930169"/>
    <lineage>
        <taxon>Bacteria</taxon>
        <taxon>Pseudomonadati</taxon>
        <taxon>Pseudomonadota</taxon>
        <taxon>Gammaproteobacteria</taxon>
        <taxon>Oceanospirillales</taxon>
        <taxon>Alcanivoracaceae</taxon>
        <taxon>Alloalcanivorax</taxon>
    </lineage>
</organism>
<dbReference type="InterPro" id="IPR000073">
    <property type="entry name" value="AB_hydrolase_1"/>
</dbReference>
<dbReference type="PRINTS" id="PR00412">
    <property type="entry name" value="EPOXHYDRLASE"/>
</dbReference>
<reference evidence="4 5" key="1">
    <citation type="journal article" date="2012" name="J. Bacteriol.">
        <title>Complete genome sequence of Alcanivorax dieselolei type strain B5.</title>
        <authorList>
            <person name="Lai Q."/>
            <person name="Li W."/>
            <person name="Shao Z."/>
        </authorList>
    </citation>
    <scope>NUCLEOTIDE SEQUENCE [LARGE SCALE GENOMIC DNA]</scope>
    <source>
        <strain evidence="5">DSM 16502 / CGMCC 1.3690 / B-5</strain>
    </source>
</reference>
<evidence type="ECO:0000313" key="4">
    <source>
        <dbReference type="EMBL" id="AFT70340.1"/>
    </source>
</evidence>
<dbReference type="STRING" id="930169.B5T_02066"/>
<evidence type="ECO:0000256" key="1">
    <source>
        <dbReference type="ARBA" id="ARBA00022801"/>
    </source>
</evidence>
<keyword evidence="1 4" id="KW-0378">Hydrolase</keyword>
<dbReference type="GO" id="GO:0016020">
    <property type="term" value="C:membrane"/>
    <property type="evidence" value="ECO:0007669"/>
    <property type="project" value="TreeGrafter"/>
</dbReference>
<dbReference type="GO" id="GO:0016787">
    <property type="term" value="F:hydrolase activity"/>
    <property type="evidence" value="ECO:0007669"/>
    <property type="project" value="UniProtKB-KW"/>
</dbReference>
<dbReference type="HOGENOM" id="CLU_020336_22_1_6"/>
<dbReference type="Pfam" id="PF12697">
    <property type="entry name" value="Abhydrolase_6"/>
    <property type="match status" value="1"/>
</dbReference>
<name>K0CD38_ALCDB</name>
<dbReference type="eggNOG" id="COG2267">
    <property type="taxonomic scope" value="Bacteria"/>
</dbReference>
<dbReference type="InterPro" id="IPR029058">
    <property type="entry name" value="AB_hydrolase_fold"/>
</dbReference>
<dbReference type="KEGG" id="adi:B5T_02066"/>
<proteinExistence type="predicted"/>
<dbReference type="InterPro" id="IPR000639">
    <property type="entry name" value="Epox_hydrolase-like"/>
</dbReference>